<name>A0A370C719_ASPNG</name>
<evidence type="ECO:0000313" key="2">
    <source>
        <dbReference type="Proteomes" id="UP000253845"/>
    </source>
</evidence>
<organism evidence="1 2">
    <name type="scientific">Aspergillus niger ATCC 13496</name>
    <dbReference type="NCBI Taxonomy" id="1353008"/>
    <lineage>
        <taxon>Eukaryota</taxon>
        <taxon>Fungi</taxon>
        <taxon>Dikarya</taxon>
        <taxon>Ascomycota</taxon>
        <taxon>Pezizomycotina</taxon>
        <taxon>Eurotiomycetes</taxon>
        <taxon>Eurotiomycetidae</taxon>
        <taxon>Eurotiales</taxon>
        <taxon>Aspergillaceae</taxon>
        <taxon>Aspergillus</taxon>
        <taxon>Aspergillus subgen. Circumdati</taxon>
    </lineage>
</organism>
<proteinExistence type="predicted"/>
<dbReference type="AlphaFoldDB" id="A0A370C719"/>
<dbReference type="EMBL" id="KZ851904">
    <property type="protein sequence ID" value="RDH23624.1"/>
    <property type="molecule type" value="Genomic_DNA"/>
</dbReference>
<protein>
    <submittedName>
        <fullName evidence="1">Uncharacterized protein</fullName>
    </submittedName>
</protein>
<dbReference type="Proteomes" id="UP000253845">
    <property type="component" value="Unassembled WGS sequence"/>
</dbReference>
<dbReference type="VEuPathDB" id="FungiDB:M747DRAFT_153937"/>
<reference evidence="1 2" key="1">
    <citation type="submission" date="2018-07" db="EMBL/GenBank/DDBJ databases">
        <title>Section-level genome sequencing of Aspergillus section Nigri to investigate inter- and intra-species variation.</title>
        <authorList>
            <consortium name="DOE Joint Genome Institute"/>
            <person name="Vesth T.C."/>
            <person name="Nybo J.L."/>
            <person name="Theobald S."/>
            <person name="Frisvad J.C."/>
            <person name="Larsen T.O."/>
            <person name="Nielsen K.F."/>
            <person name="Hoof J.B."/>
            <person name="Brandl J."/>
            <person name="Salamov A."/>
            <person name="Riley R."/>
            <person name="Gladden J.M."/>
            <person name="Phatale P."/>
            <person name="Nielsen M.T."/>
            <person name="Lyhne E.K."/>
            <person name="Kogle M.E."/>
            <person name="Strasser K."/>
            <person name="McDonnell E."/>
            <person name="Barry K."/>
            <person name="Clum A."/>
            <person name="Chen C."/>
            <person name="Nolan M."/>
            <person name="Sandor L."/>
            <person name="Kuo A."/>
            <person name="Lipzen A."/>
            <person name="Hainaut M."/>
            <person name="Drula E."/>
            <person name="Tsang A."/>
            <person name="Magnuson J.K."/>
            <person name="Henrissat B."/>
            <person name="Wiebenga A."/>
            <person name="Simmons B.A."/>
            <person name="Makela M.R."/>
            <person name="De vries R.P."/>
            <person name="Grigoriev I.V."/>
            <person name="Mortensen U.H."/>
            <person name="Baker S.E."/>
            <person name="Andersen M.R."/>
        </authorList>
    </citation>
    <scope>NUCLEOTIDE SEQUENCE [LARGE SCALE GENOMIC DNA]</scope>
    <source>
        <strain evidence="1 2">ATCC 13496</strain>
    </source>
</reference>
<evidence type="ECO:0000313" key="1">
    <source>
        <dbReference type="EMBL" id="RDH23624.1"/>
    </source>
</evidence>
<sequence length="83" mass="9425">MLSLFSPFRVPLRPPYFALPTISFYTLLDSVLQFAASEHDVPALDGMHLVRCMAIPSLHMRYTTPNLWGERCAELKCLLPTCL</sequence>
<gene>
    <name evidence="1" type="ORF">M747DRAFT_153937</name>
</gene>
<accession>A0A370C719</accession>